<feature type="region of interest" description="Disordered" evidence="1">
    <location>
        <begin position="786"/>
        <end position="883"/>
    </location>
</feature>
<reference evidence="3" key="1">
    <citation type="journal article" date="2015" name="PLoS ONE">
        <title>Comprehensive Evaluation of Toxoplasma gondii VEG and Neospora caninum LIV Genomes with Tachyzoite Stage Transcriptome and Proteome Defines Novel Transcript Features.</title>
        <authorList>
            <person name="Ramaprasad A."/>
            <person name="Mourier T."/>
            <person name="Naeem R."/>
            <person name="Malas T.B."/>
            <person name="Moussa E."/>
            <person name="Panigrahi A."/>
            <person name="Vermont S.J."/>
            <person name="Otto T.D."/>
            <person name="Wastling J."/>
            <person name="Pain A."/>
        </authorList>
    </citation>
    <scope>NUCLEOTIDE SEQUENCE</scope>
    <source>
        <strain evidence="3">Liverpool</strain>
    </source>
</reference>
<gene>
    <name evidence="3" type="ORF">BN1204_020800</name>
</gene>
<dbReference type="PANTHER" id="PTHR23011:SF28">
    <property type="entry name" value="CYCLIC NUCLEOTIDE-BINDING DOMAIN CONTAINING PROTEIN"/>
    <property type="match status" value="1"/>
</dbReference>
<evidence type="ECO:0000256" key="1">
    <source>
        <dbReference type="SAM" id="MobiDB-lite"/>
    </source>
</evidence>
<feature type="domain" description="Cyclic nucleotide-binding" evidence="2">
    <location>
        <begin position="90"/>
        <end position="247"/>
    </location>
</feature>
<dbReference type="SMART" id="SM00100">
    <property type="entry name" value="cNMP"/>
    <property type="match status" value="1"/>
</dbReference>
<dbReference type="PROSITE" id="PS00889">
    <property type="entry name" value="CNMP_BINDING_2"/>
    <property type="match status" value="1"/>
</dbReference>
<feature type="region of interest" description="Disordered" evidence="1">
    <location>
        <begin position="148"/>
        <end position="175"/>
    </location>
</feature>
<feature type="region of interest" description="Disordered" evidence="1">
    <location>
        <begin position="979"/>
        <end position="1104"/>
    </location>
</feature>
<feature type="compositionally biased region" description="Basic and acidic residues" evidence="1">
    <location>
        <begin position="864"/>
        <end position="873"/>
    </location>
</feature>
<dbReference type="CDD" id="cd00038">
    <property type="entry name" value="CAP_ED"/>
    <property type="match status" value="1"/>
</dbReference>
<feature type="compositionally biased region" description="Polar residues" evidence="1">
    <location>
        <begin position="995"/>
        <end position="1006"/>
    </location>
</feature>
<feature type="compositionally biased region" description="Low complexity" evidence="1">
    <location>
        <begin position="392"/>
        <end position="409"/>
    </location>
</feature>
<feature type="compositionally biased region" description="Low complexity" evidence="1">
    <location>
        <begin position="15"/>
        <end position="26"/>
    </location>
</feature>
<feature type="region of interest" description="Disordered" evidence="1">
    <location>
        <begin position="382"/>
        <end position="460"/>
    </location>
</feature>
<dbReference type="InterPro" id="IPR018488">
    <property type="entry name" value="cNMP-bd_CS"/>
</dbReference>
<protein>
    <submittedName>
        <fullName evidence="3">Cyclic nucleotide-binding domain containing protein, putative</fullName>
    </submittedName>
</protein>
<accession>A0A0F7UB74</accession>
<proteinExistence type="predicted"/>
<organism evidence="3">
    <name type="scientific">Neospora caninum (strain Liverpool)</name>
    <dbReference type="NCBI Taxonomy" id="572307"/>
    <lineage>
        <taxon>Eukaryota</taxon>
        <taxon>Sar</taxon>
        <taxon>Alveolata</taxon>
        <taxon>Apicomplexa</taxon>
        <taxon>Conoidasida</taxon>
        <taxon>Coccidia</taxon>
        <taxon>Eucoccidiorida</taxon>
        <taxon>Eimeriorina</taxon>
        <taxon>Sarcocystidae</taxon>
        <taxon>Neospora</taxon>
    </lineage>
</organism>
<feature type="compositionally biased region" description="Low complexity" evidence="1">
    <location>
        <begin position="1067"/>
        <end position="1094"/>
    </location>
</feature>
<feature type="region of interest" description="Disordered" evidence="1">
    <location>
        <begin position="1121"/>
        <end position="1161"/>
    </location>
</feature>
<dbReference type="InterPro" id="IPR018490">
    <property type="entry name" value="cNMP-bd_dom_sf"/>
</dbReference>
<feature type="region of interest" description="Disordered" evidence="1">
    <location>
        <begin position="562"/>
        <end position="616"/>
    </location>
</feature>
<feature type="compositionally biased region" description="Basic and acidic residues" evidence="1">
    <location>
        <begin position="1149"/>
        <end position="1161"/>
    </location>
</feature>
<dbReference type="PANTHER" id="PTHR23011">
    <property type="entry name" value="CYCLIC NUCLEOTIDE-BINDING DOMAIN CONTAINING PROTEIN"/>
    <property type="match status" value="1"/>
</dbReference>
<evidence type="ECO:0000259" key="2">
    <source>
        <dbReference type="PROSITE" id="PS50042"/>
    </source>
</evidence>
<feature type="region of interest" description="Disordered" evidence="1">
    <location>
        <begin position="1"/>
        <end position="44"/>
    </location>
</feature>
<feature type="region of interest" description="Disordered" evidence="1">
    <location>
        <begin position="688"/>
        <end position="715"/>
    </location>
</feature>
<feature type="compositionally biased region" description="Basic and acidic residues" evidence="1">
    <location>
        <begin position="826"/>
        <end position="840"/>
    </location>
</feature>
<dbReference type="EMBL" id="LN714481">
    <property type="protein sequence ID" value="CEL66261.1"/>
    <property type="molecule type" value="Genomic_DNA"/>
</dbReference>
<feature type="compositionally biased region" description="Basic and acidic residues" evidence="1">
    <location>
        <begin position="1020"/>
        <end position="1031"/>
    </location>
</feature>
<name>A0A0F7UB74_NEOCL</name>
<dbReference type="InterPro" id="IPR000595">
    <property type="entry name" value="cNMP-bd_dom"/>
</dbReference>
<feature type="region of interest" description="Disordered" evidence="1">
    <location>
        <begin position="1294"/>
        <end position="1317"/>
    </location>
</feature>
<evidence type="ECO:0000313" key="3">
    <source>
        <dbReference type="EMBL" id="CEL66261.1"/>
    </source>
</evidence>
<dbReference type="SUPFAM" id="SSF51206">
    <property type="entry name" value="cAMP-binding domain-like"/>
    <property type="match status" value="1"/>
</dbReference>
<feature type="compositionally biased region" description="Basic and acidic residues" evidence="1">
    <location>
        <begin position="1"/>
        <end position="14"/>
    </location>
</feature>
<dbReference type="PROSITE" id="PS50042">
    <property type="entry name" value="CNMP_BINDING_3"/>
    <property type="match status" value="1"/>
</dbReference>
<dbReference type="InterPro" id="IPR014710">
    <property type="entry name" value="RmlC-like_jellyroll"/>
</dbReference>
<dbReference type="Gene3D" id="2.60.120.10">
    <property type="entry name" value="Jelly Rolls"/>
    <property type="match status" value="1"/>
</dbReference>
<sequence length="1513" mass="159960">MAHGEDAQRSREARPSSSVSFSSCASLEGTTGASPGRACGERRNKCATPGDYGDRQRAFRHTLELLNTPPSERTTSDVRRIQELGKGNKFFKELDADICFEMCRHMTYLEVEANRVLFHKGDTADAWYLILQGSAGVYVNETSRDSAAAASVAPPDGEPGRPPGRSSFADEGRSSTVRYSDEVADEEYDASLDFSRIDMDSCVAVLGVGDSFGELGLIRNDVRSAALITKTACAFLSLDKASFDQCLRTSLQKKTDQKVSQLRAVLPGVRDLRRLIVEQMSYFFHLHTFPKDFVFVKEGDRSDALFLLIDGDCVLRHHRRRLPGDFGAFKVFSPSAHLPAAKIDEVVSRIGNQMEEGARDAWSSGPFKASLGVPFFSDTREGVSGTPKFSQSACAAPSAPASGRPPSAAVDSFARSPGHARRPSRAVGREAGKGGGVPTFSGAQDPRLSGKRKESSDDSLNMEETAVGLLGRGAILCAASVLFDLEEPLSVTVHSTTAVGFKISRNDLYKHLPVKVQEALRQLSYLLLLHLRARVQHQREQLDRLEKALSLHGNAHAAAAGTGLGGEADLVGPPRSRGAPHLASTSSSGGVAACSEPGSRRRGAGGPDGGTAPASACATKSRHLLPLDCSPFISPQKEAALLSQSLMCRPLNDQFDRFTRSLADFQPHKALLHQSTLLAVLQNQDLAGSSERPATPFSAPLPALSAPPPSGEESHVWKSTQLHHLLSSSLPASPCFPSSPSLVSSKRASVSCPTLPAFESGSRGQARLPHAAAPVRRLSSASALLGGAEPETGDSGDAGLSTREGAFGTAPEAKPENETEIATRGADCERNKDGMCEERQGTCGPSSSNRQLGGGTRGTTGRGDIGKTEKGEVSGENTRMGNGDSLIETGRGSSLPCLLLPETKQGIPVSKESELDSSPYLVISSPVEHVPQPKLSDETLEYFFTEISRDAVAVNDRWSCSSASPAASRRAVLGRVLEKPGGGCSLPGATKSLAKGSTHTRSTPAFFSSGGRLSAPQKKGPLDRFPGDRGRSPGRPSGAQSAVPRSGPRDVAESSPGRPAPGEAGRLRLALPLDPPRGGSDGAAHPTPTTAAAVRRARHAQQQKLEKMIQAEHDRLDEELRRERGQDTEAAPRATLQAPFPHATAGKQDTNRDTSHQDSHSVPRLVGLSASSTGDRIMLLNCEGLGDGDRILTGVTLGSPGAGSLPNSRIITAPPTENPPSVLSDSLAAKVVAAASAGLTAAAELGLMNKPERSHVRRCILSHPSPMGTVEHHDSGKGLLAANGECCGDARTVPPTAEPGRSGSHLRRKPEGSWDVSTRISSAPAVDIRHAASVRTAATGRGEIVSDPADRLTIRRPTLPRLDTAQLFQAFAGIRPSVQGEDGGVEGIQARLTGRPTTAFGLVGRTAGTATLGAAGRVERIAWQLLGVDREPDLVTREGFSGIWSPSCRAGGVGGDRGVSLRGVAASSQELVRWLPEKIPRIKSEVCFTVAWQDISVPPQRDGYARVHAVVCM</sequence>
<feature type="compositionally biased region" description="Low complexity" evidence="1">
    <location>
        <begin position="693"/>
        <end position="704"/>
    </location>
</feature>
<feature type="compositionally biased region" description="Gly residues" evidence="1">
    <location>
        <begin position="852"/>
        <end position="863"/>
    </location>
</feature>